<dbReference type="Gene3D" id="3.40.250.10">
    <property type="entry name" value="Rhodanese-like domain"/>
    <property type="match status" value="1"/>
</dbReference>
<dbReference type="SUPFAM" id="SSF52821">
    <property type="entry name" value="Rhodanese/Cell cycle control phosphatase"/>
    <property type="match status" value="1"/>
</dbReference>
<dbReference type="Pfam" id="PF00581">
    <property type="entry name" value="Rhodanese"/>
    <property type="match status" value="1"/>
</dbReference>
<reference evidence="2" key="1">
    <citation type="submission" date="2018-06" db="EMBL/GenBank/DDBJ databases">
        <authorList>
            <person name="Zhirakovskaya E."/>
        </authorList>
    </citation>
    <scope>NUCLEOTIDE SEQUENCE</scope>
</reference>
<name>A0A3B0U3N4_9ZZZZ</name>
<dbReference type="CDD" id="cd00158">
    <property type="entry name" value="RHOD"/>
    <property type="match status" value="1"/>
</dbReference>
<organism evidence="2">
    <name type="scientific">hydrothermal vent metagenome</name>
    <dbReference type="NCBI Taxonomy" id="652676"/>
    <lineage>
        <taxon>unclassified sequences</taxon>
        <taxon>metagenomes</taxon>
        <taxon>ecological metagenomes</taxon>
    </lineage>
</organism>
<dbReference type="InterPro" id="IPR036873">
    <property type="entry name" value="Rhodanese-like_dom_sf"/>
</dbReference>
<gene>
    <name evidence="2" type="ORF">MNBD_ALPHA12-1948</name>
</gene>
<dbReference type="AlphaFoldDB" id="A0A3B0U3N4"/>
<dbReference type="InterPro" id="IPR001763">
    <property type="entry name" value="Rhodanese-like_dom"/>
</dbReference>
<protein>
    <recommendedName>
        <fullName evidence="1">Rhodanese domain-containing protein</fullName>
    </recommendedName>
</protein>
<proteinExistence type="predicted"/>
<evidence type="ECO:0000313" key="2">
    <source>
        <dbReference type="EMBL" id="VAW19049.1"/>
    </source>
</evidence>
<accession>A0A3B0U3N4</accession>
<feature type="domain" description="Rhodanese" evidence="1">
    <location>
        <begin position="45"/>
        <end position="138"/>
    </location>
</feature>
<evidence type="ECO:0000259" key="1">
    <source>
        <dbReference type="PROSITE" id="PS50206"/>
    </source>
</evidence>
<dbReference type="PROSITE" id="PS50206">
    <property type="entry name" value="RHODANESE_3"/>
    <property type="match status" value="1"/>
</dbReference>
<sequence length="168" mass="18303">MANHIASFLVLLLLLMRPDIVLASGGCGEQQMSAVQLNQILSNGTSADYLLLDMRPRASFFAGTIAGAINIGQLQEILADEAAHHDVANKPVIIVTANGMLDDNMKQWVARLCSKDVTTWILQGGILAWREQGFTLENPMDRLTVPGTIPFVIPRGLCEMNAPAQKYN</sequence>
<dbReference type="EMBL" id="UOEO01000098">
    <property type="protein sequence ID" value="VAW19049.1"/>
    <property type="molecule type" value="Genomic_DNA"/>
</dbReference>